<keyword evidence="3" id="KW-1185">Reference proteome</keyword>
<dbReference type="InterPro" id="IPR036047">
    <property type="entry name" value="F-box-like_dom_sf"/>
</dbReference>
<sequence length="197" mass="23257">MEQKSEMDEQQYKLQEVSKKDKMAMTLFKRPTPTGPLQTLPVEVQAMLFQHLPPATQRILGATSKTLYELWKKFHFEPLIRVHMDEVYPYTLITTFDYRQILKGWTDPRLVLKRNNEVVTELQIEEGNYYFECAFKTHGKTTSRFGNLPMGAERPRMYEGEIGYGFVVIEHESLVEEIHEHDEEILATFEDNYEPLF</sequence>
<proteinExistence type="predicted"/>
<evidence type="ECO:0000259" key="1">
    <source>
        <dbReference type="Pfam" id="PF00646"/>
    </source>
</evidence>
<dbReference type="SUPFAM" id="SSF81383">
    <property type="entry name" value="F-box domain"/>
    <property type="match status" value="1"/>
</dbReference>
<feature type="domain" description="F-box" evidence="1">
    <location>
        <begin position="38"/>
        <end position="76"/>
    </location>
</feature>
<dbReference type="Proteomes" id="UP000070700">
    <property type="component" value="Unassembled WGS sequence"/>
</dbReference>
<protein>
    <recommendedName>
        <fullName evidence="1">F-box domain-containing protein</fullName>
    </recommendedName>
</protein>
<dbReference type="GeneID" id="28831207"/>
<dbReference type="InterPro" id="IPR001810">
    <property type="entry name" value="F-box_dom"/>
</dbReference>
<dbReference type="RefSeq" id="XP_018065245.1">
    <property type="nucleotide sequence ID" value="XM_018221481.1"/>
</dbReference>
<dbReference type="EMBL" id="KQ947428">
    <property type="protein sequence ID" value="KUJ10890.1"/>
    <property type="molecule type" value="Genomic_DNA"/>
</dbReference>
<dbReference type="KEGG" id="psco:LY89DRAFT_759822"/>
<name>A0A194WSF0_MOLSC</name>
<dbReference type="Pfam" id="PF00646">
    <property type="entry name" value="F-box"/>
    <property type="match status" value="1"/>
</dbReference>
<evidence type="ECO:0000313" key="2">
    <source>
        <dbReference type="EMBL" id="KUJ10890.1"/>
    </source>
</evidence>
<evidence type="ECO:0000313" key="3">
    <source>
        <dbReference type="Proteomes" id="UP000070700"/>
    </source>
</evidence>
<reference evidence="2 3" key="1">
    <citation type="submission" date="2015-10" db="EMBL/GenBank/DDBJ databases">
        <title>Full genome of DAOMC 229536 Phialocephala scopiformis, a fungal endophyte of spruce producing the potent anti-insectan compound rugulosin.</title>
        <authorList>
            <consortium name="DOE Joint Genome Institute"/>
            <person name="Walker A.K."/>
            <person name="Frasz S.L."/>
            <person name="Seifert K.A."/>
            <person name="Miller J.D."/>
            <person name="Mondo S.J."/>
            <person name="Labutti K."/>
            <person name="Lipzen A."/>
            <person name="Dockter R."/>
            <person name="Kennedy M."/>
            <person name="Grigoriev I.V."/>
            <person name="Spatafora J.W."/>
        </authorList>
    </citation>
    <scope>NUCLEOTIDE SEQUENCE [LARGE SCALE GENOMIC DNA]</scope>
    <source>
        <strain evidence="2 3">CBS 120377</strain>
    </source>
</reference>
<accession>A0A194WSF0</accession>
<organism evidence="2 3">
    <name type="scientific">Mollisia scopiformis</name>
    <name type="common">Conifer needle endophyte fungus</name>
    <name type="synonym">Phialocephala scopiformis</name>
    <dbReference type="NCBI Taxonomy" id="149040"/>
    <lineage>
        <taxon>Eukaryota</taxon>
        <taxon>Fungi</taxon>
        <taxon>Dikarya</taxon>
        <taxon>Ascomycota</taxon>
        <taxon>Pezizomycotina</taxon>
        <taxon>Leotiomycetes</taxon>
        <taxon>Helotiales</taxon>
        <taxon>Mollisiaceae</taxon>
        <taxon>Mollisia</taxon>
    </lineage>
</organism>
<gene>
    <name evidence="2" type="ORF">LY89DRAFT_759822</name>
</gene>
<dbReference type="OrthoDB" id="3644718at2759"/>
<dbReference type="AlphaFoldDB" id="A0A194WSF0"/>
<dbReference type="InParanoid" id="A0A194WSF0"/>